<feature type="transmembrane region" description="Helical" evidence="8">
    <location>
        <begin position="220"/>
        <end position="238"/>
    </location>
</feature>
<organism evidence="9 10">
    <name type="scientific">candidate division WOR-1 bacterium RIFOXYC2_FULL_46_14</name>
    <dbReference type="NCBI Taxonomy" id="1802587"/>
    <lineage>
        <taxon>Bacteria</taxon>
        <taxon>Bacillati</taxon>
        <taxon>Saganbacteria</taxon>
    </lineage>
</organism>
<feature type="transmembrane region" description="Helical" evidence="8">
    <location>
        <begin position="94"/>
        <end position="112"/>
    </location>
</feature>
<evidence type="ECO:0000256" key="5">
    <source>
        <dbReference type="ARBA" id="ARBA00022692"/>
    </source>
</evidence>
<dbReference type="PANTHER" id="PTHR30269:SF37">
    <property type="entry name" value="MEMBRANE TRANSPORTER PROTEIN"/>
    <property type="match status" value="1"/>
</dbReference>
<dbReference type="InterPro" id="IPR052017">
    <property type="entry name" value="TSUP"/>
</dbReference>
<dbReference type="Pfam" id="PF01925">
    <property type="entry name" value="TauE"/>
    <property type="match status" value="1"/>
</dbReference>
<proteinExistence type="inferred from homology"/>
<accession>A0A1F4U2W1</accession>
<dbReference type="InterPro" id="IPR002781">
    <property type="entry name" value="TM_pro_TauE-like"/>
</dbReference>
<evidence type="ECO:0000256" key="4">
    <source>
        <dbReference type="ARBA" id="ARBA00022475"/>
    </source>
</evidence>
<evidence type="ECO:0000256" key="2">
    <source>
        <dbReference type="ARBA" id="ARBA00009142"/>
    </source>
</evidence>
<keyword evidence="5 8" id="KW-0812">Transmembrane</keyword>
<comment type="caution">
    <text evidence="9">The sequence shown here is derived from an EMBL/GenBank/DDBJ whole genome shotgun (WGS) entry which is preliminary data.</text>
</comment>
<feature type="transmembrane region" description="Helical" evidence="8">
    <location>
        <begin position="190"/>
        <end position="208"/>
    </location>
</feature>
<comment type="subcellular location">
    <subcellularLocation>
        <location evidence="1 8">Cell membrane</location>
        <topology evidence="1 8">Multi-pass membrane protein</topology>
    </subcellularLocation>
</comment>
<evidence type="ECO:0000256" key="3">
    <source>
        <dbReference type="ARBA" id="ARBA00022448"/>
    </source>
</evidence>
<feature type="transmembrane region" description="Helical" evidence="8">
    <location>
        <begin position="124"/>
        <end position="145"/>
    </location>
</feature>
<gene>
    <name evidence="9" type="ORF">A2438_00025</name>
</gene>
<sequence length="240" mass="26061">METIYIALLTLIASTIGTITGFGTSTTMIPVLVIFFPPVEAIFLVAIIHWFGDIWKVSLFRKGFDLKLIALFGIVGLLTSYLGASFSTNLDKELLLRLLGGFLAGYSLFLIFKSRFKIKATNTMALTGGALSGFFAGIFGIGGAVRGMFLSAFDLPKAVYIATAGAIGLAVDATRIITYFASGTTLPKELWWSLLIFVPVSFIGAQIAKKIVDKIPQEKFRIVIAVFLLLIGIKLLLFPF</sequence>
<keyword evidence="6 8" id="KW-1133">Transmembrane helix</keyword>
<evidence type="ECO:0000256" key="6">
    <source>
        <dbReference type="ARBA" id="ARBA00022989"/>
    </source>
</evidence>
<dbReference type="PANTHER" id="PTHR30269">
    <property type="entry name" value="TRANSMEMBRANE PROTEIN YFCA"/>
    <property type="match status" value="1"/>
</dbReference>
<dbReference type="EMBL" id="MEUJ01000010">
    <property type="protein sequence ID" value="OGC39315.1"/>
    <property type="molecule type" value="Genomic_DNA"/>
</dbReference>
<comment type="similarity">
    <text evidence="2 8">Belongs to the 4-toluene sulfonate uptake permease (TSUP) (TC 2.A.102) family.</text>
</comment>
<feature type="transmembrane region" description="Helical" evidence="8">
    <location>
        <begin position="64"/>
        <end position="82"/>
    </location>
</feature>
<evidence type="ECO:0000313" key="10">
    <source>
        <dbReference type="Proteomes" id="UP000179242"/>
    </source>
</evidence>
<evidence type="ECO:0000256" key="7">
    <source>
        <dbReference type="ARBA" id="ARBA00023136"/>
    </source>
</evidence>
<name>A0A1F4U2W1_UNCSA</name>
<dbReference type="Proteomes" id="UP000179242">
    <property type="component" value="Unassembled WGS sequence"/>
</dbReference>
<keyword evidence="3" id="KW-0813">Transport</keyword>
<protein>
    <recommendedName>
        <fullName evidence="8">Probable membrane transporter protein</fullName>
    </recommendedName>
</protein>
<reference evidence="9 10" key="1">
    <citation type="journal article" date="2016" name="Nat. Commun.">
        <title>Thousands of microbial genomes shed light on interconnected biogeochemical processes in an aquifer system.</title>
        <authorList>
            <person name="Anantharaman K."/>
            <person name="Brown C.T."/>
            <person name="Hug L.A."/>
            <person name="Sharon I."/>
            <person name="Castelle C.J."/>
            <person name="Probst A.J."/>
            <person name="Thomas B.C."/>
            <person name="Singh A."/>
            <person name="Wilkins M.J."/>
            <person name="Karaoz U."/>
            <person name="Brodie E.L."/>
            <person name="Williams K.H."/>
            <person name="Hubbard S.S."/>
            <person name="Banfield J.F."/>
        </authorList>
    </citation>
    <scope>NUCLEOTIDE SEQUENCE [LARGE SCALE GENOMIC DNA]</scope>
</reference>
<keyword evidence="7 8" id="KW-0472">Membrane</keyword>
<keyword evidence="4 8" id="KW-1003">Cell membrane</keyword>
<dbReference type="AlphaFoldDB" id="A0A1F4U2W1"/>
<evidence type="ECO:0000313" key="9">
    <source>
        <dbReference type="EMBL" id="OGC39315.1"/>
    </source>
</evidence>
<evidence type="ECO:0000256" key="8">
    <source>
        <dbReference type="RuleBase" id="RU363041"/>
    </source>
</evidence>
<dbReference type="GO" id="GO:0005886">
    <property type="term" value="C:plasma membrane"/>
    <property type="evidence" value="ECO:0007669"/>
    <property type="project" value="UniProtKB-SubCell"/>
</dbReference>
<feature type="transmembrane region" description="Helical" evidence="8">
    <location>
        <begin position="31"/>
        <end position="52"/>
    </location>
</feature>
<evidence type="ECO:0000256" key="1">
    <source>
        <dbReference type="ARBA" id="ARBA00004651"/>
    </source>
</evidence>